<dbReference type="EMBL" id="JAFIMR010000004">
    <property type="protein sequence ID" value="KAI1879657.1"/>
    <property type="molecule type" value="Genomic_DNA"/>
</dbReference>
<feature type="region of interest" description="Disordered" evidence="1">
    <location>
        <begin position="78"/>
        <end position="148"/>
    </location>
</feature>
<organism evidence="2 3">
    <name type="scientific">Neoarthrinium moseri</name>
    <dbReference type="NCBI Taxonomy" id="1658444"/>
    <lineage>
        <taxon>Eukaryota</taxon>
        <taxon>Fungi</taxon>
        <taxon>Dikarya</taxon>
        <taxon>Ascomycota</taxon>
        <taxon>Pezizomycotina</taxon>
        <taxon>Sordariomycetes</taxon>
        <taxon>Xylariomycetidae</taxon>
        <taxon>Amphisphaeriales</taxon>
        <taxon>Apiosporaceae</taxon>
        <taxon>Neoarthrinium</taxon>
    </lineage>
</organism>
<keyword evidence="3" id="KW-1185">Reference proteome</keyword>
<name>A0A9Q0ATN5_9PEZI</name>
<evidence type="ECO:0000313" key="2">
    <source>
        <dbReference type="EMBL" id="KAI1879657.1"/>
    </source>
</evidence>
<accession>A0A9Q0ATN5</accession>
<protein>
    <submittedName>
        <fullName evidence="2">Uncharacterized protein</fullName>
    </submittedName>
</protein>
<evidence type="ECO:0000313" key="3">
    <source>
        <dbReference type="Proteomes" id="UP000829685"/>
    </source>
</evidence>
<sequence length="198" mass="21213">MFISCPPRNGLQRSPNQLATTLQHRTKFQQHQARLLEQHRSLDLGTQQCRQSGRVLNQASQVFKQHRRLDVNLDYLRNSTPKVREHSTSSATSGPTETTSTSSTTSSSSETSSTSTSTTSTTVVSSTMTSSTTTSASPTATNLVQNPGFEDNGGTTGLCNVHHFVAGFADVFTLALSCTPGFVVSLTVGVDNFVVTPV</sequence>
<comment type="caution">
    <text evidence="2">The sequence shown here is derived from an EMBL/GenBank/DDBJ whole genome shotgun (WGS) entry which is preliminary data.</text>
</comment>
<feature type="compositionally biased region" description="Low complexity" evidence="1">
    <location>
        <begin position="88"/>
        <end position="141"/>
    </location>
</feature>
<evidence type="ECO:0000256" key="1">
    <source>
        <dbReference type="SAM" id="MobiDB-lite"/>
    </source>
</evidence>
<gene>
    <name evidence="2" type="ORF">JX265_002611</name>
</gene>
<dbReference type="Proteomes" id="UP000829685">
    <property type="component" value="Unassembled WGS sequence"/>
</dbReference>
<dbReference type="AlphaFoldDB" id="A0A9Q0ATN5"/>
<reference evidence="2" key="1">
    <citation type="submission" date="2021-03" db="EMBL/GenBank/DDBJ databases">
        <title>Revisited historic fungal species revealed as producer of novel bioactive compounds through whole genome sequencing and comparative genomics.</title>
        <authorList>
            <person name="Vignolle G.A."/>
            <person name="Hochenegger N."/>
            <person name="Mach R.L."/>
            <person name="Mach-Aigner A.R."/>
            <person name="Javad Rahimi M."/>
            <person name="Salim K.A."/>
            <person name="Chan C.M."/>
            <person name="Lim L.B.L."/>
            <person name="Cai F."/>
            <person name="Druzhinina I.S."/>
            <person name="U'Ren J.M."/>
            <person name="Derntl C."/>
        </authorList>
    </citation>
    <scope>NUCLEOTIDE SEQUENCE</scope>
    <source>
        <strain evidence="2">TUCIM 5799</strain>
    </source>
</reference>
<proteinExistence type="predicted"/>